<dbReference type="RefSeq" id="WP_129928639.1">
    <property type="nucleotide sequence ID" value="NZ_CP159510.1"/>
</dbReference>
<dbReference type="AlphaFoldDB" id="A0AAU8IBQ4"/>
<sequence length="76" mass="9167">MLDFHHSWPYERVMKDIYFEECPFCHASSVLIPIKEEAVNRAFEGIKTHVVMPCCHNKIVIEKMDRDYIWSREPLR</sequence>
<gene>
    <name evidence="1" type="ORF">ABNN70_08605</name>
</gene>
<proteinExistence type="predicted"/>
<reference evidence="1" key="1">
    <citation type="submission" date="2024-06" db="EMBL/GenBank/DDBJ databases">
        <authorList>
            <person name="Fan A."/>
            <person name="Zhang F.Y."/>
            <person name="Zhang L."/>
        </authorList>
    </citation>
    <scope>NUCLEOTIDE SEQUENCE</scope>
    <source>
        <strain evidence="1">Y61</strain>
    </source>
</reference>
<accession>A0AAU8IBQ4</accession>
<protein>
    <submittedName>
        <fullName evidence="1">Uncharacterized protein</fullName>
    </submittedName>
</protein>
<name>A0AAU8IBQ4_9BACL</name>
<organism evidence="1">
    <name type="scientific">Sporolactobacillus sp. Y61</name>
    <dbReference type="NCBI Taxonomy" id="3160863"/>
    <lineage>
        <taxon>Bacteria</taxon>
        <taxon>Bacillati</taxon>
        <taxon>Bacillota</taxon>
        <taxon>Bacilli</taxon>
        <taxon>Bacillales</taxon>
        <taxon>Sporolactobacillaceae</taxon>
        <taxon>Sporolactobacillus</taxon>
    </lineage>
</organism>
<evidence type="ECO:0000313" key="1">
    <source>
        <dbReference type="EMBL" id="XCJ15788.1"/>
    </source>
</evidence>
<dbReference type="EMBL" id="CP159510">
    <property type="protein sequence ID" value="XCJ15788.1"/>
    <property type="molecule type" value="Genomic_DNA"/>
</dbReference>